<dbReference type="AlphaFoldDB" id="A0AAD9AB60"/>
<protein>
    <submittedName>
        <fullName evidence="1">Uncharacterized protein</fullName>
    </submittedName>
</protein>
<evidence type="ECO:0000313" key="2">
    <source>
        <dbReference type="Proteomes" id="UP001243330"/>
    </source>
</evidence>
<keyword evidence="2" id="KW-1185">Reference proteome</keyword>
<evidence type="ECO:0000313" key="1">
    <source>
        <dbReference type="EMBL" id="KAK1844250.1"/>
    </source>
</evidence>
<comment type="caution">
    <text evidence="1">The sequence shown here is derived from an EMBL/GenBank/DDBJ whole genome shotgun (WGS) entry which is preliminary data.</text>
</comment>
<accession>A0AAD9AB60</accession>
<organism evidence="1 2">
    <name type="scientific">Colletotrichum chrysophilum</name>
    <dbReference type="NCBI Taxonomy" id="1836956"/>
    <lineage>
        <taxon>Eukaryota</taxon>
        <taxon>Fungi</taxon>
        <taxon>Dikarya</taxon>
        <taxon>Ascomycota</taxon>
        <taxon>Pezizomycotina</taxon>
        <taxon>Sordariomycetes</taxon>
        <taxon>Hypocreomycetidae</taxon>
        <taxon>Glomerellales</taxon>
        <taxon>Glomerellaceae</taxon>
        <taxon>Colletotrichum</taxon>
        <taxon>Colletotrichum gloeosporioides species complex</taxon>
    </lineage>
</organism>
<gene>
    <name evidence="1" type="ORF">CCHR01_13101</name>
</gene>
<name>A0AAD9AB60_9PEZI</name>
<dbReference type="Proteomes" id="UP001243330">
    <property type="component" value="Unassembled WGS sequence"/>
</dbReference>
<sequence>MAAFLECIHQLQTELGPDARQEDGTAQQKVADIIADAILALPNPVGEKVREKIFKHYKSGTASELLCAHPGDDKRAGLGWQDILGRQQEWITSPERFFDEPKPLNVALYLKAWSVRGKYGLLAAIKFRLIAGELHRCRTTWGARASKFREAVREAAYARTKTGNRFEAELHNKDFSEWNSYGRTSVYLSENFEPGTIIALAETLDSTYQKASTGDRAGENELFRDACSQAVREKARQFAQLEIALRGYLSNLCEKFKVSTAAS</sequence>
<reference evidence="1" key="1">
    <citation type="submission" date="2023-01" db="EMBL/GenBank/DDBJ databases">
        <title>Colletotrichum chrysophilum M932 genome sequence.</title>
        <authorList>
            <person name="Baroncelli R."/>
        </authorList>
    </citation>
    <scope>NUCLEOTIDE SEQUENCE</scope>
    <source>
        <strain evidence="1">M932</strain>
    </source>
</reference>
<proteinExistence type="predicted"/>
<dbReference type="EMBL" id="JAQOWY010000319">
    <property type="protein sequence ID" value="KAK1844250.1"/>
    <property type="molecule type" value="Genomic_DNA"/>
</dbReference>